<protein>
    <submittedName>
        <fullName evidence="2">Uncharacterized protein</fullName>
    </submittedName>
</protein>
<proteinExistence type="predicted"/>
<evidence type="ECO:0000313" key="3">
    <source>
        <dbReference type="Proteomes" id="UP001417504"/>
    </source>
</evidence>
<organism evidence="2 3">
    <name type="scientific">Stephania japonica</name>
    <dbReference type="NCBI Taxonomy" id="461633"/>
    <lineage>
        <taxon>Eukaryota</taxon>
        <taxon>Viridiplantae</taxon>
        <taxon>Streptophyta</taxon>
        <taxon>Embryophyta</taxon>
        <taxon>Tracheophyta</taxon>
        <taxon>Spermatophyta</taxon>
        <taxon>Magnoliopsida</taxon>
        <taxon>Ranunculales</taxon>
        <taxon>Menispermaceae</taxon>
        <taxon>Menispermoideae</taxon>
        <taxon>Cissampelideae</taxon>
        <taxon>Stephania</taxon>
    </lineage>
</organism>
<dbReference type="AlphaFoldDB" id="A0AAP0K659"/>
<name>A0AAP0K659_9MAGN</name>
<dbReference type="Proteomes" id="UP001417504">
    <property type="component" value="Unassembled WGS sequence"/>
</dbReference>
<feature type="region of interest" description="Disordered" evidence="1">
    <location>
        <begin position="26"/>
        <end position="50"/>
    </location>
</feature>
<gene>
    <name evidence="2" type="ORF">Sjap_005721</name>
</gene>
<feature type="compositionally biased region" description="Basic and acidic residues" evidence="1">
    <location>
        <begin position="26"/>
        <end position="41"/>
    </location>
</feature>
<evidence type="ECO:0000256" key="1">
    <source>
        <dbReference type="SAM" id="MobiDB-lite"/>
    </source>
</evidence>
<evidence type="ECO:0000313" key="2">
    <source>
        <dbReference type="EMBL" id="KAK9145818.1"/>
    </source>
</evidence>
<sequence>MIILPFLIDKDEIKMRGLNFKGSVELKKGGERSGSDGDRVKVAGMDNSGD</sequence>
<reference evidence="2 3" key="1">
    <citation type="submission" date="2024-01" db="EMBL/GenBank/DDBJ databases">
        <title>Genome assemblies of Stephania.</title>
        <authorList>
            <person name="Yang L."/>
        </authorList>
    </citation>
    <scope>NUCLEOTIDE SEQUENCE [LARGE SCALE GENOMIC DNA]</scope>
    <source>
        <strain evidence="2">QJT</strain>
        <tissue evidence="2">Leaf</tissue>
    </source>
</reference>
<dbReference type="EMBL" id="JBBNAE010000002">
    <property type="protein sequence ID" value="KAK9145818.1"/>
    <property type="molecule type" value="Genomic_DNA"/>
</dbReference>
<accession>A0AAP0K659</accession>
<keyword evidence="3" id="KW-1185">Reference proteome</keyword>
<comment type="caution">
    <text evidence="2">The sequence shown here is derived from an EMBL/GenBank/DDBJ whole genome shotgun (WGS) entry which is preliminary data.</text>
</comment>